<reference evidence="1 2" key="1">
    <citation type="submission" date="2014-11" db="EMBL/GenBank/DDBJ databases">
        <authorList>
            <person name="Wibberg Daniel"/>
        </authorList>
    </citation>
    <scope>NUCLEOTIDE SEQUENCE [LARGE SCALE GENOMIC DNA]</scope>
    <source>
        <strain evidence="1">Rhizoctonia solani AG1-IB 7/3/14</strain>
    </source>
</reference>
<evidence type="ECO:0000313" key="1">
    <source>
        <dbReference type="EMBL" id="CEL57216.1"/>
    </source>
</evidence>
<dbReference type="AlphaFoldDB" id="A0A0B7FGU3"/>
<sequence length="147" mass="17241">MLFVFTPWELPIYTISLRRLRASHFPPHVPVRAPRSRDESDPFLPFFYESHPRTPCRRFRITHAPVFLLGHADAWHTTGCWPPTRARSVAQPRRHPSSAYRLSCPPPHHPPVPVVLHCRSYIFTPHPRPEVKLVFYRMICCLECSSR</sequence>
<organism evidence="1 2">
    <name type="scientific">Thanatephorus cucumeris (strain AG1-IB / isolate 7/3/14)</name>
    <name type="common">Lettuce bottom rot fungus</name>
    <name type="synonym">Rhizoctonia solani</name>
    <dbReference type="NCBI Taxonomy" id="1108050"/>
    <lineage>
        <taxon>Eukaryota</taxon>
        <taxon>Fungi</taxon>
        <taxon>Dikarya</taxon>
        <taxon>Basidiomycota</taxon>
        <taxon>Agaricomycotina</taxon>
        <taxon>Agaricomycetes</taxon>
        <taxon>Cantharellales</taxon>
        <taxon>Ceratobasidiaceae</taxon>
        <taxon>Rhizoctonia</taxon>
        <taxon>Rhizoctonia solani AG-1</taxon>
    </lineage>
</organism>
<keyword evidence="2" id="KW-1185">Reference proteome</keyword>
<gene>
    <name evidence="1" type="ORF">RSOLAG1IB_12096</name>
</gene>
<evidence type="ECO:0000313" key="2">
    <source>
        <dbReference type="Proteomes" id="UP000059188"/>
    </source>
</evidence>
<dbReference type="Proteomes" id="UP000059188">
    <property type="component" value="Unassembled WGS sequence"/>
</dbReference>
<accession>A0A0B7FGU3</accession>
<dbReference type="EMBL" id="LN679386">
    <property type="protein sequence ID" value="CEL57216.1"/>
    <property type="molecule type" value="Genomic_DNA"/>
</dbReference>
<protein>
    <submittedName>
        <fullName evidence="1">Uncharacterized protein</fullName>
    </submittedName>
</protein>
<proteinExistence type="predicted"/>
<name>A0A0B7FGU3_THACB</name>